<dbReference type="AlphaFoldDB" id="A0A6M1LQS7"/>
<sequence>MLDSAGTPPDLTLLLGPHDAAEFVAFCEWRDRLGRCAPSLLYVTLHRRGAEIWTQAIRILPDRRPGHLTIHVERIRDGDERAALRDWLLAAASGMRR</sequence>
<dbReference type="Proteomes" id="UP000475385">
    <property type="component" value="Unassembled WGS sequence"/>
</dbReference>
<reference evidence="1 2" key="1">
    <citation type="submission" date="2020-02" db="EMBL/GenBank/DDBJ databases">
        <authorList>
            <person name="Kim H.M."/>
            <person name="Jeon C.O."/>
        </authorList>
    </citation>
    <scope>NUCLEOTIDE SEQUENCE [LARGE SCALE GENOMIC DNA]</scope>
    <source>
        <strain evidence="1 2">PeD5</strain>
    </source>
</reference>
<proteinExistence type="predicted"/>
<evidence type="ECO:0000313" key="1">
    <source>
        <dbReference type="EMBL" id="NGM22372.1"/>
    </source>
</evidence>
<evidence type="ECO:0000313" key="2">
    <source>
        <dbReference type="Proteomes" id="UP000475385"/>
    </source>
</evidence>
<organism evidence="1 2">
    <name type="scientific">Falsiroseomonas algicola</name>
    <dbReference type="NCBI Taxonomy" id="2716930"/>
    <lineage>
        <taxon>Bacteria</taxon>
        <taxon>Pseudomonadati</taxon>
        <taxon>Pseudomonadota</taxon>
        <taxon>Alphaproteobacteria</taxon>
        <taxon>Acetobacterales</taxon>
        <taxon>Roseomonadaceae</taxon>
        <taxon>Falsiroseomonas</taxon>
    </lineage>
</organism>
<accession>A0A6M1LQS7</accession>
<keyword evidence="2" id="KW-1185">Reference proteome</keyword>
<protein>
    <submittedName>
        <fullName evidence="1">Uncharacterized protein</fullName>
    </submittedName>
</protein>
<name>A0A6M1LQS7_9PROT</name>
<reference evidence="1 2" key="2">
    <citation type="submission" date="2020-03" db="EMBL/GenBank/DDBJ databases">
        <title>Roseomonas stagni sp. nov., isolated from pond water in Japan.</title>
        <authorList>
            <person name="Furuhata K."/>
            <person name="Miyamoto H."/>
            <person name="Goto K."/>
        </authorList>
    </citation>
    <scope>NUCLEOTIDE SEQUENCE [LARGE SCALE GENOMIC DNA]</scope>
    <source>
        <strain evidence="1 2">PeD5</strain>
    </source>
</reference>
<dbReference type="RefSeq" id="WP_164696280.1">
    <property type="nucleotide sequence ID" value="NZ_JAAIKB010000009.1"/>
</dbReference>
<dbReference type="EMBL" id="JAAIKB010000009">
    <property type="protein sequence ID" value="NGM22372.1"/>
    <property type="molecule type" value="Genomic_DNA"/>
</dbReference>
<comment type="caution">
    <text evidence="1">The sequence shown here is derived from an EMBL/GenBank/DDBJ whole genome shotgun (WGS) entry which is preliminary data.</text>
</comment>
<gene>
    <name evidence="1" type="ORF">G3576_20305</name>
</gene>